<comment type="similarity">
    <text evidence="9">Belongs to the methyl-accepting chemotaxis (MCP) protein family.</text>
</comment>
<keyword evidence="4" id="KW-0145">Chemotaxis</keyword>
<dbReference type="Pfam" id="PF17202">
    <property type="entry name" value="sCache_3_3"/>
    <property type="match status" value="1"/>
</dbReference>
<accession>A0AAP4A254</accession>
<name>A0AAP4A254_PAEPO</name>
<dbReference type="InterPro" id="IPR029151">
    <property type="entry name" value="Sensor-like_sf"/>
</dbReference>
<gene>
    <name evidence="14" type="ORF">QDS18_09970</name>
</gene>
<dbReference type="RefSeq" id="WP_028540856.1">
    <property type="nucleotide sequence ID" value="NZ_JARVWT010000003.1"/>
</dbReference>
<proteinExistence type="inferred from homology"/>
<dbReference type="CDD" id="cd11386">
    <property type="entry name" value="MCP_signal"/>
    <property type="match status" value="1"/>
</dbReference>
<evidence type="ECO:0000259" key="13">
    <source>
        <dbReference type="PROSITE" id="PS50885"/>
    </source>
</evidence>
<keyword evidence="3" id="KW-0488">Methylation</keyword>
<dbReference type="GO" id="GO:0007165">
    <property type="term" value="P:signal transduction"/>
    <property type="evidence" value="ECO:0007669"/>
    <property type="project" value="UniProtKB-KW"/>
</dbReference>
<evidence type="ECO:0000256" key="1">
    <source>
        <dbReference type="ARBA" id="ARBA00004651"/>
    </source>
</evidence>
<keyword evidence="2" id="KW-1003">Cell membrane</keyword>
<dbReference type="InterPro" id="IPR003660">
    <property type="entry name" value="HAMP_dom"/>
</dbReference>
<organism evidence="14 15">
    <name type="scientific">Paenibacillus polymyxa</name>
    <name type="common">Bacillus polymyxa</name>
    <dbReference type="NCBI Taxonomy" id="1406"/>
    <lineage>
        <taxon>Bacteria</taxon>
        <taxon>Bacillati</taxon>
        <taxon>Bacillota</taxon>
        <taxon>Bacilli</taxon>
        <taxon>Bacillales</taxon>
        <taxon>Paenibacillaceae</taxon>
        <taxon>Paenibacillus</taxon>
    </lineage>
</organism>
<keyword evidence="6 11" id="KW-1133">Transmembrane helix</keyword>
<keyword evidence="8 10" id="KW-0807">Transducer</keyword>
<dbReference type="PROSITE" id="PS50885">
    <property type="entry name" value="HAMP"/>
    <property type="match status" value="1"/>
</dbReference>
<evidence type="ECO:0000259" key="12">
    <source>
        <dbReference type="PROSITE" id="PS50111"/>
    </source>
</evidence>
<reference evidence="14" key="1">
    <citation type="submission" date="2023-04" db="EMBL/GenBank/DDBJ databases">
        <title>Uncovering the Secrets of Slow-Growing Bacteria in Tropical Savanna Soil through Cultivation and Genomic Analysis.</title>
        <authorList>
            <person name="Goncalves O.S."/>
            <person name="Santana M.F."/>
        </authorList>
    </citation>
    <scope>NUCLEOTIDE SEQUENCE</scope>
    <source>
        <strain evidence="14">ANTI</strain>
    </source>
</reference>
<dbReference type="PROSITE" id="PS50111">
    <property type="entry name" value="CHEMOTAXIS_TRANSDUC_2"/>
    <property type="match status" value="1"/>
</dbReference>
<evidence type="ECO:0000256" key="9">
    <source>
        <dbReference type="ARBA" id="ARBA00029447"/>
    </source>
</evidence>
<dbReference type="SMART" id="SM00304">
    <property type="entry name" value="HAMP"/>
    <property type="match status" value="2"/>
</dbReference>
<dbReference type="PANTHER" id="PTHR32089">
    <property type="entry name" value="METHYL-ACCEPTING CHEMOTAXIS PROTEIN MCPB"/>
    <property type="match status" value="1"/>
</dbReference>
<evidence type="ECO:0000256" key="11">
    <source>
        <dbReference type="SAM" id="Phobius"/>
    </source>
</evidence>
<keyword evidence="7 11" id="KW-0472">Membrane</keyword>
<sequence length="562" mass="60323">MRTIGIGTKISGMVIGILIVLSVVIAYVATSRMQEGIEAFATEKAKNDLNMATRLVDYKYSGAWQIKDGQLYKGSQRINNNEEIVDEIGEATGDTVTFFQGEQRVATNVMLEGKRAVGTKVSEKVATVVLKQGQPYYGQAVVVGKTYQAAYTPIRSADGAVIGILYVGASQSIIDGIISGFIRQFMIVIVIAIAVSLAVILWYMSRVNRRLGRVGQALAKAGQGDFTSVLLDRSGDELGRLSVNYNEMRENLSILISEGMHACGAVADSTGRLAVIAEASTRQANRIADTIRQVADGAGAQTRSVLENQTAMEEMAQGIQNVAENASEIAEAAIYSKQQAEAGAETARLTVEQMGELHSSIQHTEALIQALHRQSGEITGIMQVIQEISEQTGLLALNASIEAARAGEQGRGFEVVASEVRKLADQSGIASRQVAQLIQNIDGDVQRSAEAIGHVVTHVDSGLRMMNETHDSFEHIVERSTHIAERIESMAATAEQMSAGVQEVTASATEIIVIARRTSGGSQEVSVAASDQMEEINRLNTCSADLQLAMEEMLKALGQFKA</sequence>
<comment type="subcellular location">
    <subcellularLocation>
        <location evidence="1">Cell membrane</location>
        <topology evidence="1">Multi-pass membrane protein</topology>
    </subcellularLocation>
</comment>
<evidence type="ECO:0000256" key="6">
    <source>
        <dbReference type="ARBA" id="ARBA00022989"/>
    </source>
</evidence>
<dbReference type="Proteomes" id="UP001229409">
    <property type="component" value="Unassembled WGS sequence"/>
</dbReference>
<dbReference type="CDD" id="cd06225">
    <property type="entry name" value="HAMP"/>
    <property type="match status" value="1"/>
</dbReference>
<protein>
    <submittedName>
        <fullName evidence="14">Methyl-accepting chemotaxis protein</fullName>
    </submittedName>
</protein>
<dbReference type="EMBL" id="JARVWT010000003">
    <property type="protein sequence ID" value="MDH2331199.1"/>
    <property type="molecule type" value="Genomic_DNA"/>
</dbReference>
<evidence type="ECO:0000256" key="3">
    <source>
        <dbReference type="ARBA" id="ARBA00022481"/>
    </source>
</evidence>
<dbReference type="AlphaFoldDB" id="A0AAP4A254"/>
<evidence type="ECO:0000256" key="8">
    <source>
        <dbReference type="ARBA" id="ARBA00023224"/>
    </source>
</evidence>
<dbReference type="PANTHER" id="PTHR32089:SF114">
    <property type="entry name" value="METHYL-ACCEPTING CHEMOTAXIS PROTEIN MCPB"/>
    <property type="match status" value="1"/>
</dbReference>
<dbReference type="GO" id="GO:0005886">
    <property type="term" value="C:plasma membrane"/>
    <property type="evidence" value="ECO:0007669"/>
    <property type="project" value="UniProtKB-SubCell"/>
</dbReference>
<evidence type="ECO:0000256" key="2">
    <source>
        <dbReference type="ARBA" id="ARBA00022475"/>
    </source>
</evidence>
<dbReference type="InterPro" id="IPR004089">
    <property type="entry name" value="MCPsignal_dom"/>
</dbReference>
<evidence type="ECO:0000313" key="15">
    <source>
        <dbReference type="Proteomes" id="UP001229409"/>
    </source>
</evidence>
<dbReference type="GO" id="GO:0006935">
    <property type="term" value="P:chemotaxis"/>
    <property type="evidence" value="ECO:0007669"/>
    <property type="project" value="UniProtKB-KW"/>
</dbReference>
<evidence type="ECO:0000256" key="10">
    <source>
        <dbReference type="PROSITE-ProRule" id="PRU00284"/>
    </source>
</evidence>
<feature type="transmembrane region" description="Helical" evidence="11">
    <location>
        <begin position="181"/>
        <end position="203"/>
    </location>
</feature>
<dbReference type="SUPFAM" id="SSF58104">
    <property type="entry name" value="Methyl-accepting chemotaxis protein (MCP) signaling domain"/>
    <property type="match status" value="1"/>
</dbReference>
<dbReference type="Gene3D" id="1.10.287.950">
    <property type="entry name" value="Methyl-accepting chemotaxis protein"/>
    <property type="match status" value="1"/>
</dbReference>
<feature type="domain" description="Methyl-accepting transducer" evidence="12">
    <location>
        <begin position="276"/>
        <end position="512"/>
    </location>
</feature>
<feature type="transmembrane region" description="Helical" evidence="11">
    <location>
        <begin position="12"/>
        <end position="30"/>
    </location>
</feature>
<evidence type="ECO:0000256" key="4">
    <source>
        <dbReference type="ARBA" id="ARBA00022500"/>
    </source>
</evidence>
<dbReference type="InterPro" id="IPR033463">
    <property type="entry name" value="sCache_3"/>
</dbReference>
<evidence type="ECO:0000256" key="5">
    <source>
        <dbReference type="ARBA" id="ARBA00022692"/>
    </source>
</evidence>
<evidence type="ECO:0000313" key="14">
    <source>
        <dbReference type="EMBL" id="MDH2331199.1"/>
    </source>
</evidence>
<dbReference type="Pfam" id="PF00672">
    <property type="entry name" value="HAMP"/>
    <property type="match status" value="1"/>
</dbReference>
<feature type="domain" description="HAMP" evidence="13">
    <location>
        <begin position="205"/>
        <end position="257"/>
    </location>
</feature>
<dbReference type="Gene3D" id="6.10.340.10">
    <property type="match status" value="1"/>
</dbReference>
<dbReference type="SUPFAM" id="SSF103190">
    <property type="entry name" value="Sensory domain-like"/>
    <property type="match status" value="1"/>
</dbReference>
<keyword evidence="5 11" id="KW-0812">Transmembrane</keyword>
<evidence type="ECO:0000256" key="7">
    <source>
        <dbReference type="ARBA" id="ARBA00023136"/>
    </source>
</evidence>
<dbReference type="SMART" id="SM00283">
    <property type="entry name" value="MA"/>
    <property type="match status" value="1"/>
</dbReference>
<comment type="caution">
    <text evidence="14">The sequence shown here is derived from an EMBL/GenBank/DDBJ whole genome shotgun (WGS) entry which is preliminary data.</text>
</comment>
<dbReference type="Pfam" id="PF00015">
    <property type="entry name" value="MCPsignal"/>
    <property type="match status" value="1"/>
</dbReference>